<keyword evidence="1" id="KW-1133">Transmembrane helix</keyword>
<organism evidence="3 4">
    <name type="scientific">Thioclava nitratireducens</name>
    <dbReference type="NCBI Taxonomy" id="1915078"/>
    <lineage>
        <taxon>Bacteria</taxon>
        <taxon>Pseudomonadati</taxon>
        <taxon>Pseudomonadota</taxon>
        <taxon>Alphaproteobacteria</taxon>
        <taxon>Rhodobacterales</taxon>
        <taxon>Paracoccaceae</taxon>
        <taxon>Thioclava</taxon>
    </lineage>
</organism>
<protein>
    <recommendedName>
        <fullName evidence="2">DUF4342 domain-containing protein</fullName>
    </recommendedName>
</protein>
<accession>A0ABM6IJH0</accession>
<evidence type="ECO:0000256" key="1">
    <source>
        <dbReference type="SAM" id="Phobius"/>
    </source>
</evidence>
<dbReference type="EMBL" id="CP019437">
    <property type="protein sequence ID" value="AQS48919.1"/>
    <property type="molecule type" value="Genomic_DNA"/>
</dbReference>
<keyword evidence="4" id="KW-1185">Reference proteome</keyword>
<dbReference type="InterPro" id="IPR025642">
    <property type="entry name" value="DUF4342"/>
</dbReference>
<dbReference type="Proteomes" id="UP000185622">
    <property type="component" value="Chromosome"/>
</dbReference>
<keyword evidence="1" id="KW-0812">Transmembrane</keyword>
<reference evidence="3 4" key="1">
    <citation type="submission" date="2017-01" db="EMBL/GenBank/DDBJ databases">
        <title>The complete genome sequence of a sulfur-oxidizing marine bacterium Thioclava sp. 25B10_4T.</title>
        <authorList>
            <person name="Liu Y."/>
            <person name="Lai Q."/>
            <person name="Shao Z."/>
        </authorList>
    </citation>
    <scope>NUCLEOTIDE SEQUENCE [LARGE SCALE GENOMIC DNA]</scope>
    <source>
        <strain evidence="3 4">25B10_4</strain>
    </source>
</reference>
<gene>
    <name evidence="3" type="ORF">BMG03_14820</name>
</gene>
<dbReference type="RefSeq" id="WP_075776907.1">
    <property type="nucleotide sequence ID" value="NZ_CP019437.1"/>
</dbReference>
<evidence type="ECO:0000313" key="3">
    <source>
        <dbReference type="EMBL" id="AQS48919.1"/>
    </source>
</evidence>
<feature type="domain" description="DUF4342" evidence="2">
    <location>
        <begin position="9"/>
        <end position="89"/>
    </location>
</feature>
<proteinExistence type="predicted"/>
<dbReference type="Pfam" id="PF14242">
    <property type="entry name" value="DUF4342"/>
    <property type="match status" value="1"/>
</dbReference>
<evidence type="ECO:0000259" key="2">
    <source>
        <dbReference type="Pfam" id="PF14242"/>
    </source>
</evidence>
<evidence type="ECO:0000313" key="4">
    <source>
        <dbReference type="Proteomes" id="UP000185622"/>
    </source>
</evidence>
<feature type="transmembrane region" description="Helical" evidence="1">
    <location>
        <begin position="57"/>
        <end position="81"/>
    </location>
</feature>
<name>A0ABM6IJH0_9RHOB</name>
<keyword evidence="1" id="KW-0472">Membrane</keyword>
<sequence>MEDDKKSDRTAWEEIEVAGSQLVDRIKELAKEGSVRQLRISSADGDPFVEAPLNLSLAVSGVVVLAAPWLAVLGVIAGLVTRVKVEIERVKEADEDDQKNA</sequence>